<organism evidence="1 2">
    <name type="scientific">Sorghum bicolor</name>
    <name type="common">Sorghum</name>
    <name type="synonym">Sorghum vulgare</name>
    <dbReference type="NCBI Taxonomy" id="4558"/>
    <lineage>
        <taxon>Eukaryota</taxon>
        <taxon>Viridiplantae</taxon>
        <taxon>Streptophyta</taxon>
        <taxon>Embryophyta</taxon>
        <taxon>Tracheophyta</taxon>
        <taxon>Spermatophyta</taxon>
        <taxon>Magnoliopsida</taxon>
        <taxon>Liliopsida</taxon>
        <taxon>Poales</taxon>
        <taxon>Poaceae</taxon>
        <taxon>PACMAD clade</taxon>
        <taxon>Panicoideae</taxon>
        <taxon>Andropogonodae</taxon>
        <taxon>Andropogoneae</taxon>
        <taxon>Sorghinae</taxon>
        <taxon>Sorghum</taxon>
    </lineage>
</organism>
<accession>A0A1B6QMA6</accession>
<reference evidence="2" key="2">
    <citation type="journal article" date="2018" name="Plant J.">
        <title>The Sorghum bicolor reference genome: improved assembly, gene annotations, a transcriptome atlas, and signatures of genome organization.</title>
        <authorList>
            <person name="McCormick R.F."/>
            <person name="Truong S.K."/>
            <person name="Sreedasyam A."/>
            <person name="Jenkins J."/>
            <person name="Shu S."/>
            <person name="Sims D."/>
            <person name="Kennedy M."/>
            <person name="Amirebrahimi M."/>
            <person name="Weers B.D."/>
            <person name="McKinley B."/>
            <person name="Mattison A."/>
            <person name="Morishige D.T."/>
            <person name="Grimwood J."/>
            <person name="Schmutz J."/>
            <person name="Mullet J.E."/>
        </authorList>
    </citation>
    <scope>NUCLEOTIDE SEQUENCE [LARGE SCALE GENOMIC DNA]</scope>
    <source>
        <strain evidence="2">cv. BTx623</strain>
    </source>
</reference>
<protein>
    <submittedName>
        <fullName evidence="1">Uncharacterized protein</fullName>
    </submittedName>
</protein>
<gene>
    <name evidence="1" type="ORF">SORBI_3001G323200</name>
</gene>
<name>A0A1B6QMA6_SORBI</name>
<dbReference type="EMBL" id="CM000760">
    <property type="protein sequence ID" value="KXG39053.1"/>
    <property type="molecule type" value="Genomic_DNA"/>
</dbReference>
<dbReference type="InParanoid" id="A0A1B6QMA6"/>
<sequence length="75" mass="8188">MVRAIPIRADAGHHLHDHLPPLQHAANYTIFAVLTLRPHAILGGSGGHRGATCRGVCGYHGDLDAWERTMLDICR</sequence>
<reference evidence="1 2" key="1">
    <citation type="journal article" date="2009" name="Nature">
        <title>The Sorghum bicolor genome and the diversification of grasses.</title>
        <authorList>
            <person name="Paterson A.H."/>
            <person name="Bowers J.E."/>
            <person name="Bruggmann R."/>
            <person name="Dubchak I."/>
            <person name="Grimwood J."/>
            <person name="Gundlach H."/>
            <person name="Haberer G."/>
            <person name="Hellsten U."/>
            <person name="Mitros T."/>
            <person name="Poliakov A."/>
            <person name="Schmutz J."/>
            <person name="Spannagl M."/>
            <person name="Tang H."/>
            <person name="Wang X."/>
            <person name="Wicker T."/>
            <person name="Bharti A.K."/>
            <person name="Chapman J."/>
            <person name="Feltus F.A."/>
            <person name="Gowik U."/>
            <person name="Grigoriev I.V."/>
            <person name="Lyons E."/>
            <person name="Maher C.A."/>
            <person name="Martis M."/>
            <person name="Narechania A."/>
            <person name="Otillar R.P."/>
            <person name="Penning B.W."/>
            <person name="Salamov A.A."/>
            <person name="Wang Y."/>
            <person name="Zhang L."/>
            <person name="Carpita N.C."/>
            <person name="Freeling M."/>
            <person name="Gingle A.R."/>
            <person name="Hash C.T."/>
            <person name="Keller B."/>
            <person name="Klein P."/>
            <person name="Kresovich S."/>
            <person name="McCann M.C."/>
            <person name="Ming R."/>
            <person name="Peterson D.G."/>
            <person name="Mehboob-ur-Rahman"/>
            <person name="Ware D."/>
            <person name="Westhoff P."/>
            <person name="Mayer K.F."/>
            <person name="Messing J."/>
            <person name="Rokhsar D.S."/>
        </authorList>
    </citation>
    <scope>NUCLEOTIDE SEQUENCE [LARGE SCALE GENOMIC DNA]</scope>
    <source>
        <strain evidence="2">cv. BTx623</strain>
    </source>
</reference>
<keyword evidence="2" id="KW-1185">Reference proteome</keyword>
<dbReference type="Gramene" id="KXG39053">
    <property type="protein sequence ID" value="KXG39053"/>
    <property type="gene ID" value="SORBI_3001G323200"/>
</dbReference>
<dbReference type="Proteomes" id="UP000000768">
    <property type="component" value="Chromosome 1"/>
</dbReference>
<evidence type="ECO:0000313" key="1">
    <source>
        <dbReference type="EMBL" id="KXG39053.1"/>
    </source>
</evidence>
<proteinExistence type="predicted"/>
<dbReference type="AlphaFoldDB" id="A0A1B6QMA6"/>
<evidence type="ECO:0000313" key="2">
    <source>
        <dbReference type="Proteomes" id="UP000000768"/>
    </source>
</evidence>